<comment type="caution">
    <text evidence="2">The sequence shown here is derived from an EMBL/GenBank/DDBJ whole genome shotgun (WGS) entry which is preliminary data.</text>
</comment>
<feature type="transmembrane region" description="Helical" evidence="1">
    <location>
        <begin position="33"/>
        <end position="51"/>
    </location>
</feature>
<accession>A0ABY1JD60</accession>
<evidence type="ECO:0000313" key="3">
    <source>
        <dbReference type="Proteomes" id="UP000185093"/>
    </source>
</evidence>
<gene>
    <name evidence="2" type="ORF">SAMN05444368_1055</name>
</gene>
<keyword evidence="1" id="KW-0812">Transmembrane</keyword>
<dbReference type="RefSeq" id="WP_074199508.1">
    <property type="nucleotide sequence ID" value="NZ_FSQZ01000001.1"/>
</dbReference>
<organism evidence="2 3">
    <name type="scientific">Acetomicrobium flavidum</name>
    <dbReference type="NCBI Taxonomy" id="49896"/>
    <lineage>
        <taxon>Bacteria</taxon>
        <taxon>Thermotogati</taxon>
        <taxon>Synergistota</taxon>
        <taxon>Synergistia</taxon>
        <taxon>Synergistales</taxon>
        <taxon>Acetomicrobiaceae</taxon>
        <taxon>Acetomicrobium</taxon>
    </lineage>
</organism>
<evidence type="ECO:0000256" key="1">
    <source>
        <dbReference type="SAM" id="Phobius"/>
    </source>
</evidence>
<keyword evidence="1" id="KW-1133">Transmembrane helix</keyword>
<proteinExistence type="predicted"/>
<dbReference type="Proteomes" id="UP000185093">
    <property type="component" value="Unassembled WGS sequence"/>
</dbReference>
<evidence type="ECO:0000313" key="2">
    <source>
        <dbReference type="EMBL" id="SIN67418.1"/>
    </source>
</evidence>
<reference evidence="2 3" key="1">
    <citation type="submission" date="2016-11" db="EMBL/GenBank/DDBJ databases">
        <authorList>
            <person name="Varghese N."/>
            <person name="Submissions S."/>
        </authorList>
    </citation>
    <scope>NUCLEOTIDE SEQUENCE [LARGE SCALE GENOMIC DNA]</scope>
    <source>
        <strain evidence="2 3">DSM 20664</strain>
    </source>
</reference>
<name>A0ABY1JD60_9BACT</name>
<sequence length="60" mass="7104">MIKKEKLLAIFAVVLGLCYVVVPYCFFREKGSFLFWVLTTLLVLVTGTIYTRDWNREERI</sequence>
<protein>
    <submittedName>
        <fullName evidence="2">Uncharacterized protein</fullName>
    </submittedName>
</protein>
<dbReference type="EMBL" id="FSQZ01000001">
    <property type="protein sequence ID" value="SIN67418.1"/>
    <property type="molecule type" value="Genomic_DNA"/>
</dbReference>
<keyword evidence="3" id="KW-1185">Reference proteome</keyword>
<keyword evidence="1" id="KW-0472">Membrane</keyword>